<keyword evidence="9" id="KW-1185">Reference proteome</keyword>
<dbReference type="CTD" id="33236"/>
<dbReference type="AlphaFoldDB" id="A0A6I9W7Z8"/>
<evidence type="ECO:0000256" key="7">
    <source>
        <dbReference type="ARBA" id="ARBA00036525"/>
    </source>
</evidence>
<comment type="catalytic activity">
    <reaction evidence="6">
        <text>1D-myo-inositol 1,4,5-trisphosphate + 2 ATP = 1D-myo-inositol 1,3,4,5,6-pentakisphosphate + 2 ADP + 2 H(+)</text>
        <dbReference type="Rhea" id="RHEA:32359"/>
        <dbReference type="ChEBI" id="CHEBI:15378"/>
        <dbReference type="ChEBI" id="CHEBI:30616"/>
        <dbReference type="ChEBI" id="CHEBI:57733"/>
        <dbReference type="ChEBI" id="CHEBI:203600"/>
        <dbReference type="ChEBI" id="CHEBI:456216"/>
        <dbReference type="EC" id="2.7.1.151"/>
    </reaction>
</comment>
<evidence type="ECO:0000256" key="2">
    <source>
        <dbReference type="ARBA" id="ARBA00022679"/>
    </source>
</evidence>
<evidence type="ECO:0000256" key="6">
    <source>
        <dbReference type="ARBA" id="ARBA00036164"/>
    </source>
</evidence>
<evidence type="ECO:0000256" key="1">
    <source>
        <dbReference type="ARBA" id="ARBA00007374"/>
    </source>
</evidence>
<evidence type="ECO:0000256" key="4">
    <source>
        <dbReference type="ARBA" id="ARBA00022777"/>
    </source>
</evidence>
<dbReference type="RefSeq" id="XP_011638238.1">
    <property type="nucleotide sequence ID" value="XM_011639936.2"/>
</dbReference>
<dbReference type="Gene3D" id="3.30.470.160">
    <property type="entry name" value="Inositol polyphosphate kinase"/>
    <property type="match status" value="1"/>
</dbReference>
<comment type="similarity">
    <text evidence="1 8">Belongs to the inositol phosphokinase (IPK) family.</text>
</comment>
<dbReference type="SUPFAM" id="SSF56104">
    <property type="entry name" value="SAICAR synthase-like"/>
    <property type="match status" value="1"/>
</dbReference>
<keyword evidence="3" id="KW-0547">Nucleotide-binding</keyword>
<evidence type="ECO:0000313" key="10">
    <source>
        <dbReference type="RefSeq" id="XP_011638238.1"/>
    </source>
</evidence>
<evidence type="ECO:0000256" key="8">
    <source>
        <dbReference type="RuleBase" id="RU363090"/>
    </source>
</evidence>
<dbReference type="GO" id="GO:0032958">
    <property type="term" value="P:inositol phosphate biosynthetic process"/>
    <property type="evidence" value="ECO:0007669"/>
    <property type="project" value="InterPro"/>
</dbReference>
<dbReference type="GO" id="GO:0051765">
    <property type="term" value="F:inositol tetrakisphosphate kinase activity"/>
    <property type="evidence" value="ECO:0007669"/>
    <property type="project" value="TreeGrafter"/>
</dbReference>
<dbReference type="InterPro" id="IPR038286">
    <property type="entry name" value="IPK_sf"/>
</dbReference>
<gene>
    <name evidence="10" type="primary">LOC105427938</name>
</gene>
<dbReference type="GO" id="GO:0005634">
    <property type="term" value="C:nucleus"/>
    <property type="evidence" value="ECO:0007669"/>
    <property type="project" value="TreeGrafter"/>
</dbReference>
<dbReference type="GeneID" id="105427938"/>
<evidence type="ECO:0000256" key="3">
    <source>
        <dbReference type="ARBA" id="ARBA00022741"/>
    </source>
</evidence>
<proteinExistence type="inferred from homology"/>
<sequence>MTTVESDEKLPHVVWDSTYTAATEATGFMFPPGLTPLECQIAGHPFDGEKRTIGMLVCRRTGYVLKPATKAILGEREIGFYENLKTSQDPITEQLKKFVPHYYGTTELRIFNNRTKFLMLRDITKDMAEPCVMDIKIGYRTWDPLATPEKRKTEELKYAESKRTYGFCITGYQVYSLSTGRLKKYDRDYGKQLGVLGVVQALEDFLNVRSGEPACRQLVSELLTYLYQIERFFNIQKKYRFYSSSLLVAYDARYLRQHCPMYEGRFNFNAQKRMSLKESCIENFSMISPFTYLSNLEEIRPRLRKSASGPVPMPCEQVLQNNLEAKVDRLCRSSPSKFSLLSTHTIKKRNDESAPTSKECKWVKVKMIDFTHVFPGDDYDLDRNYRDGIVTLIQLLSRIKKTDCSH</sequence>
<evidence type="ECO:0000313" key="9">
    <source>
        <dbReference type="Proteomes" id="UP000504615"/>
    </source>
</evidence>
<keyword evidence="5" id="KW-0067">ATP-binding</keyword>
<dbReference type="GO" id="GO:0005524">
    <property type="term" value="F:ATP binding"/>
    <property type="evidence" value="ECO:0007669"/>
    <property type="project" value="UniProtKB-KW"/>
</dbReference>
<dbReference type="Proteomes" id="UP000504615">
    <property type="component" value="Unplaced"/>
</dbReference>
<dbReference type="KEGG" id="pbar:105427938"/>
<accession>A0A6I9W7Z8</accession>
<keyword evidence="4 8" id="KW-0418">Kinase</keyword>
<protein>
    <recommendedName>
        <fullName evidence="8">Kinase</fullName>
        <ecNumber evidence="8">2.7.-.-</ecNumber>
    </recommendedName>
</protein>
<organism evidence="9 10">
    <name type="scientific">Pogonomyrmex barbatus</name>
    <name type="common">red harvester ant</name>
    <dbReference type="NCBI Taxonomy" id="144034"/>
    <lineage>
        <taxon>Eukaryota</taxon>
        <taxon>Metazoa</taxon>
        <taxon>Ecdysozoa</taxon>
        <taxon>Arthropoda</taxon>
        <taxon>Hexapoda</taxon>
        <taxon>Insecta</taxon>
        <taxon>Pterygota</taxon>
        <taxon>Neoptera</taxon>
        <taxon>Endopterygota</taxon>
        <taxon>Hymenoptera</taxon>
        <taxon>Apocrita</taxon>
        <taxon>Aculeata</taxon>
        <taxon>Formicoidea</taxon>
        <taxon>Formicidae</taxon>
        <taxon>Myrmicinae</taxon>
        <taxon>Pogonomyrmex</taxon>
    </lineage>
</organism>
<evidence type="ECO:0000256" key="5">
    <source>
        <dbReference type="ARBA" id="ARBA00022840"/>
    </source>
</evidence>
<dbReference type="InterPro" id="IPR005522">
    <property type="entry name" value="IPK"/>
</dbReference>
<dbReference type="PANTHER" id="PTHR12400">
    <property type="entry name" value="INOSITOL POLYPHOSPHATE KINASE"/>
    <property type="match status" value="1"/>
</dbReference>
<name>A0A6I9W7Z8_9HYME</name>
<dbReference type="Pfam" id="PF03770">
    <property type="entry name" value="IPK"/>
    <property type="match status" value="1"/>
</dbReference>
<dbReference type="GO" id="GO:0008440">
    <property type="term" value="F:inositol-1,4,5-trisphosphate 3-kinase activity"/>
    <property type="evidence" value="ECO:0007669"/>
    <property type="project" value="TreeGrafter"/>
</dbReference>
<dbReference type="EC" id="2.7.-.-" evidence="8"/>
<reference evidence="10" key="1">
    <citation type="submission" date="2025-08" db="UniProtKB">
        <authorList>
            <consortium name="RefSeq"/>
        </authorList>
    </citation>
    <scope>IDENTIFICATION</scope>
</reference>
<dbReference type="PANTHER" id="PTHR12400:SF51">
    <property type="entry name" value="INOSITOL POLYPHOSPHATE MULTIKINASE"/>
    <property type="match status" value="1"/>
</dbReference>
<dbReference type="GO" id="GO:0005737">
    <property type="term" value="C:cytoplasm"/>
    <property type="evidence" value="ECO:0007669"/>
    <property type="project" value="TreeGrafter"/>
</dbReference>
<comment type="catalytic activity">
    <reaction evidence="7">
        <text>1D-myo-inositol 1,3,4,6-tetrakisphosphate + ATP = 1D-myo-inositol 1,3,4,5,6-pentakisphosphate + ADP + H(+)</text>
        <dbReference type="Rhea" id="RHEA:12717"/>
        <dbReference type="ChEBI" id="CHEBI:15378"/>
        <dbReference type="ChEBI" id="CHEBI:30616"/>
        <dbReference type="ChEBI" id="CHEBI:57660"/>
        <dbReference type="ChEBI" id="CHEBI:57733"/>
        <dbReference type="ChEBI" id="CHEBI:456216"/>
        <dbReference type="EC" id="2.7.1.140"/>
    </reaction>
</comment>
<dbReference type="OrthoDB" id="5958943at2759"/>
<keyword evidence="2 8" id="KW-0808">Transferase</keyword>